<dbReference type="VEuPathDB" id="FungiDB:YALI1_B11715g"/>
<dbReference type="GeneID" id="2906788"/>
<comment type="subcellular location">
    <subcellularLocation>
        <location evidence="1">Membrane</location>
        <topology evidence="1">Multi-pass membrane protein</topology>
    </subcellularLocation>
</comment>
<evidence type="ECO:0000259" key="6">
    <source>
        <dbReference type="Pfam" id="PF03151"/>
    </source>
</evidence>
<accession>A0A1H6PVP0</accession>
<evidence type="ECO:0000256" key="2">
    <source>
        <dbReference type="ARBA" id="ARBA00022692"/>
    </source>
</evidence>
<evidence type="ECO:0000256" key="1">
    <source>
        <dbReference type="ARBA" id="ARBA00004141"/>
    </source>
</evidence>
<dbReference type="AlphaFoldDB" id="A0A1H6PVP0"/>
<organism evidence="7 9">
    <name type="scientific">Yarrowia lipolytica</name>
    <name type="common">Candida lipolytica</name>
    <dbReference type="NCBI Taxonomy" id="4952"/>
    <lineage>
        <taxon>Eukaryota</taxon>
        <taxon>Fungi</taxon>
        <taxon>Dikarya</taxon>
        <taxon>Ascomycota</taxon>
        <taxon>Saccharomycotina</taxon>
        <taxon>Dipodascomycetes</taxon>
        <taxon>Dipodascales</taxon>
        <taxon>Dipodascales incertae sedis</taxon>
        <taxon>Yarrowia</taxon>
    </lineage>
</organism>
<reference evidence="7 9" key="1">
    <citation type="journal article" date="2016" name="PLoS ONE">
        <title>Sequence Assembly of Yarrowia lipolytica Strain W29/CLIB89 Shows Transposable Element Diversity.</title>
        <authorList>
            <person name="Magnan C."/>
            <person name="Yu J."/>
            <person name="Chang I."/>
            <person name="Jahn E."/>
            <person name="Kanomata Y."/>
            <person name="Wu J."/>
            <person name="Zeller M."/>
            <person name="Oakes M."/>
            <person name="Baldi P."/>
            <person name="Sandmeyer S."/>
        </authorList>
    </citation>
    <scope>NUCLEOTIDE SEQUENCE [LARGE SCALE GENOMIC DNA]</scope>
    <source>
        <strain evidence="7">CLIB89</strain>
        <strain evidence="9">CLIB89(W29)</strain>
    </source>
</reference>
<evidence type="ECO:0000256" key="5">
    <source>
        <dbReference type="SAM" id="Phobius"/>
    </source>
</evidence>
<dbReference type="SUPFAM" id="SSF103481">
    <property type="entry name" value="Multidrug resistance efflux transporter EmrE"/>
    <property type="match status" value="1"/>
</dbReference>
<feature type="transmembrane region" description="Helical" evidence="5">
    <location>
        <begin position="250"/>
        <end position="270"/>
    </location>
</feature>
<dbReference type="KEGG" id="yli:2906788"/>
<dbReference type="PANTHER" id="PTHR11132">
    <property type="entry name" value="SOLUTE CARRIER FAMILY 35"/>
    <property type="match status" value="1"/>
</dbReference>
<protein>
    <submittedName>
        <fullName evidence="8">Triose-phosphate transporter family-domain-containing protein</fullName>
    </submittedName>
</protein>
<feature type="transmembrane region" description="Helical" evidence="5">
    <location>
        <begin position="124"/>
        <end position="140"/>
    </location>
</feature>
<dbReference type="InterPro" id="IPR004853">
    <property type="entry name" value="Sugar_P_trans_dom"/>
</dbReference>
<gene>
    <name evidence="8" type="ORF">B0I71DRAFT_43446</name>
    <name evidence="7" type="ORF">YALI1_B11715g</name>
</gene>
<name>A0A1H6PVP0_YARLL</name>
<dbReference type="Proteomes" id="UP000256601">
    <property type="component" value="Unassembled WGS sequence"/>
</dbReference>
<evidence type="ECO:0000313" key="9">
    <source>
        <dbReference type="Proteomes" id="UP000182444"/>
    </source>
</evidence>
<dbReference type="InterPro" id="IPR050186">
    <property type="entry name" value="TPT_transporter"/>
</dbReference>
<reference evidence="8 10" key="2">
    <citation type="submission" date="2018-07" db="EMBL/GenBank/DDBJ databases">
        <title>Draft Genome Assemblies for Five Robust Yarrowia lipolytica Strains Exhibiting High Lipid Production and Pentose Sugar Utilization and Sugar Alcohol Secretion from Undetoxified Lignocellulosic Biomass Hydrolysates.</title>
        <authorList>
            <consortium name="DOE Joint Genome Institute"/>
            <person name="Walker C."/>
            <person name="Ryu S."/>
            <person name="Na H."/>
            <person name="Zane M."/>
            <person name="LaButti K."/>
            <person name="Lipzen A."/>
            <person name="Haridas S."/>
            <person name="Barry K."/>
            <person name="Grigoriev I.V."/>
            <person name="Quarterman J."/>
            <person name="Slininger P."/>
            <person name="Dien B."/>
            <person name="Trinh C.T."/>
        </authorList>
    </citation>
    <scope>NUCLEOTIDE SEQUENCE [LARGE SCALE GENOMIC DNA]</scope>
    <source>
        <strain evidence="8 10">YB392</strain>
    </source>
</reference>
<feature type="transmembrane region" description="Helical" evidence="5">
    <location>
        <begin position="184"/>
        <end position="202"/>
    </location>
</feature>
<feature type="transmembrane region" description="Helical" evidence="5">
    <location>
        <begin position="12"/>
        <end position="35"/>
    </location>
</feature>
<feature type="transmembrane region" description="Helical" evidence="5">
    <location>
        <begin position="97"/>
        <end position="117"/>
    </location>
</feature>
<dbReference type="VEuPathDB" id="FungiDB:YALI0_B08712g"/>
<proteinExistence type="predicted"/>
<dbReference type="OrthoDB" id="10261634at2759"/>
<dbReference type="Pfam" id="PF03151">
    <property type="entry name" value="TPT"/>
    <property type="match status" value="1"/>
</dbReference>
<feature type="transmembrane region" description="Helical" evidence="5">
    <location>
        <begin position="146"/>
        <end position="164"/>
    </location>
</feature>
<evidence type="ECO:0000313" key="8">
    <source>
        <dbReference type="EMBL" id="RDW28462.1"/>
    </source>
</evidence>
<dbReference type="OMA" id="MAGLNKW"/>
<dbReference type="RefSeq" id="XP_500650.1">
    <property type="nucleotide sequence ID" value="XM_500650.1"/>
</dbReference>
<keyword evidence="4 5" id="KW-0472">Membrane</keyword>
<feature type="transmembrane region" description="Helical" evidence="5">
    <location>
        <begin position="72"/>
        <end position="91"/>
    </location>
</feature>
<dbReference type="EMBL" id="CP017554">
    <property type="protein sequence ID" value="AOW01426.1"/>
    <property type="molecule type" value="Genomic_DNA"/>
</dbReference>
<dbReference type="InterPro" id="IPR037185">
    <property type="entry name" value="EmrE-like"/>
</dbReference>
<feature type="transmembrane region" description="Helical" evidence="5">
    <location>
        <begin position="41"/>
        <end position="60"/>
    </location>
</feature>
<evidence type="ECO:0000256" key="4">
    <source>
        <dbReference type="ARBA" id="ARBA00023136"/>
    </source>
</evidence>
<dbReference type="EMBL" id="KZ858952">
    <property type="protein sequence ID" value="RDW28462.1"/>
    <property type="molecule type" value="Genomic_DNA"/>
</dbReference>
<dbReference type="Proteomes" id="UP000182444">
    <property type="component" value="Chromosome 1B"/>
</dbReference>
<keyword evidence="3 5" id="KW-1133">Transmembrane helix</keyword>
<feature type="domain" description="Sugar phosphate transporter" evidence="6">
    <location>
        <begin position="12"/>
        <end position="321"/>
    </location>
</feature>
<dbReference type="GO" id="GO:0016020">
    <property type="term" value="C:membrane"/>
    <property type="evidence" value="ECO:0007669"/>
    <property type="project" value="UniProtKB-SubCell"/>
</dbReference>
<sequence length="349" mass="38243">MTETLRTQCTWLGLYFFFNLALTLFNKAVLGSFPFPYTLTGIHTLCGTLGCALLHWRGVFKLTRLSDQENTTLILFSILYTINIAISNVSLQMVTVPFHQVVRATTPFFAMLINVVFLRHSYTVLTYLSLVLVCAGVGFATAGDYYFTAMGFILTILGAVLAAVKTVVTNRIQTGRFRLSPLELLYRMSPLAFVQTLVYAYLAGELDVLGLRLSSPEDVVGATASATSGPLSFLGGIDYTEIEFEYSQKLMLHLLLNGIIAFGLNIVSFTTNKKTGALTMTVAANVKQILTIVLAIFFFNLTVTPLNMMGILVTLLGGAWYAKLELDRKSDNSGAESALPVKEANRSQA</sequence>
<keyword evidence="2 5" id="KW-0812">Transmembrane</keyword>
<evidence type="ECO:0000313" key="7">
    <source>
        <dbReference type="EMBL" id="AOW01426.1"/>
    </source>
</evidence>
<evidence type="ECO:0000256" key="3">
    <source>
        <dbReference type="ARBA" id="ARBA00022989"/>
    </source>
</evidence>
<dbReference type="eggNOG" id="KOG1441">
    <property type="taxonomic scope" value="Eukaryota"/>
</dbReference>
<evidence type="ECO:0000313" key="10">
    <source>
        <dbReference type="Proteomes" id="UP000256601"/>
    </source>
</evidence>